<dbReference type="GO" id="GO:0005524">
    <property type="term" value="F:ATP binding"/>
    <property type="evidence" value="ECO:0007669"/>
    <property type="project" value="UniProtKB-KW"/>
</dbReference>
<keyword evidence="4" id="KW-0472">Membrane</keyword>
<dbReference type="EMBL" id="JACYFT010000001">
    <property type="protein sequence ID" value="MBD8050420.1"/>
    <property type="molecule type" value="Genomic_DNA"/>
</dbReference>
<dbReference type="SUPFAM" id="SSF52540">
    <property type="entry name" value="P-loop containing nucleoside triphosphate hydrolases"/>
    <property type="match status" value="1"/>
</dbReference>
<comment type="caution">
    <text evidence="8">The sequence shown here is derived from an EMBL/GenBank/DDBJ whole genome shotgun (WGS) entry which is preliminary data.</text>
</comment>
<dbReference type="AlphaFoldDB" id="A0A927ILR1"/>
<organism evidence="8 9">
    <name type="scientific">Limnohabitans radicicola</name>
    <dbReference type="NCBI Taxonomy" id="2771427"/>
    <lineage>
        <taxon>Bacteria</taxon>
        <taxon>Pseudomonadati</taxon>
        <taxon>Pseudomonadota</taxon>
        <taxon>Betaproteobacteria</taxon>
        <taxon>Burkholderiales</taxon>
        <taxon>Comamonadaceae</taxon>
        <taxon>Limnohabitans</taxon>
    </lineage>
</organism>
<dbReference type="PANTHER" id="PTHR42711:SF5">
    <property type="entry name" value="ABC TRANSPORTER ATP-BINDING PROTEIN NATA"/>
    <property type="match status" value="1"/>
</dbReference>
<keyword evidence="4" id="KW-1003">Cell membrane</keyword>
<evidence type="ECO:0000256" key="3">
    <source>
        <dbReference type="ARBA" id="ARBA00022458"/>
    </source>
</evidence>
<keyword evidence="3" id="KW-0536">Nodulation</keyword>
<protein>
    <submittedName>
        <fullName evidence="8">ATP-binding cassette domain-containing protein</fullName>
    </submittedName>
</protein>
<dbReference type="PROSITE" id="PS50893">
    <property type="entry name" value="ABC_TRANSPORTER_2"/>
    <property type="match status" value="1"/>
</dbReference>
<evidence type="ECO:0000256" key="6">
    <source>
        <dbReference type="ARBA" id="ARBA00022840"/>
    </source>
</evidence>
<dbReference type="Pfam" id="PF00005">
    <property type="entry name" value="ABC_tran"/>
    <property type="match status" value="1"/>
</dbReference>
<evidence type="ECO:0000313" key="9">
    <source>
        <dbReference type="Proteomes" id="UP000647424"/>
    </source>
</evidence>
<keyword evidence="9" id="KW-1185">Reference proteome</keyword>
<dbReference type="Gene3D" id="3.40.50.300">
    <property type="entry name" value="P-loop containing nucleotide triphosphate hydrolases"/>
    <property type="match status" value="1"/>
</dbReference>
<dbReference type="Proteomes" id="UP000647424">
    <property type="component" value="Unassembled WGS sequence"/>
</dbReference>
<dbReference type="InterPro" id="IPR050763">
    <property type="entry name" value="ABC_transporter_ATP-binding"/>
</dbReference>
<dbReference type="RefSeq" id="WP_191818809.1">
    <property type="nucleotide sequence ID" value="NZ_JACYFT010000001.1"/>
</dbReference>
<reference evidence="8" key="1">
    <citation type="submission" date="2020-09" db="EMBL/GenBank/DDBJ databases">
        <title>Genome seq and assembly of Limnohabitants sp.</title>
        <authorList>
            <person name="Chhetri G."/>
        </authorList>
    </citation>
    <scope>NUCLEOTIDE SEQUENCE</scope>
    <source>
        <strain evidence="8">JUR4</strain>
    </source>
</reference>
<evidence type="ECO:0000313" key="8">
    <source>
        <dbReference type="EMBL" id="MBD8050420.1"/>
    </source>
</evidence>
<keyword evidence="6 8" id="KW-0067">ATP-binding</keyword>
<keyword evidence="5" id="KW-0547">Nucleotide-binding</keyword>
<dbReference type="PANTHER" id="PTHR42711">
    <property type="entry name" value="ABC TRANSPORTER ATP-BINDING PROTEIN"/>
    <property type="match status" value="1"/>
</dbReference>
<evidence type="ECO:0000259" key="7">
    <source>
        <dbReference type="PROSITE" id="PS50893"/>
    </source>
</evidence>
<dbReference type="InterPro" id="IPR027417">
    <property type="entry name" value="P-loop_NTPase"/>
</dbReference>
<keyword evidence="2" id="KW-0813">Transport</keyword>
<evidence type="ECO:0000256" key="4">
    <source>
        <dbReference type="ARBA" id="ARBA00022475"/>
    </source>
</evidence>
<dbReference type="InterPro" id="IPR003439">
    <property type="entry name" value="ABC_transporter-like_ATP-bd"/>
</dbReference>
<comment type="similarity">
    <text evidence="1">Belongs to the ABC transporter superfamily.</text>
</comment>
<accession>A0A927ILR1</accession>
<dbReference type="InterPro" id="IPR003593">
    <property type="entry name" value="AAA+_ATPase"/>
</dbReference>
<evidence type="ECO:0000256" key="2">
    <source>
        <dbReference type="ARBA" id="ARBA00022448"/>
    </source>
</evidence>
<proteinExistence type="inferred from homology"/>
<sequence>MNTPLLSVDHLVKRYGQTTVVNDLSFHINPGECLGVIGPNGAGKTTTLRMCLGLSEPGSGSIAYFGGQQMPQDALAIKARLGVVAQMDTLDPDFTAEENLLVFGRYFGLPDATIRERIPKLLEFAALSHKAKAKPGELSGGMKRRLSLARALINEPRLLMLDEPTTGLDPQARHLMWERLQVLLQEGKSILLTTHFMDEAERLCSRLLVLDQGRKIAEGTPRDLIAQHLEPEVVEVFGQGAVALAQEASLKALAQRVEVSGETVFFYTHDSRSLLNALQAWPALRTLHRPSNLEDLFLKLTGRQIREEG</sequence>
<feature type="domain" description="ABC transporter" evidence="7">
    <location>
        <begin position="6"/>
        <end position="237"/>
    </location>
</feature>
<dbReference type="GO" id="GO:0016887">
    <property type="term" value="F:ATP hydrolysis activity"/>
    <property type="evidence" value="ECO:0007669"/>
    <property type="project" value="InterPro"/>
</dbReference>
<dbReference type="PROSITE" id="PS00211">
    <property type="entry name" value="ABC_TRANSPORTER_1"/>
    <property type="match status" value="1"/>
</dbReference>
<evidence type="ECO:0000256" key="1">
    <source>
        <dbReference type="ARBA" id="ARBA00005417"/>
    </source>
</evidence>
<gene>
    <name evidence="8" type="ORF">IC609_07675</name>
</gene>
<evidence type="ECO:0000256" key="5">
    <source>
        <dbReference type="ARBA" id="ARBA00022741"/>
    </source>
</evidence>
<dbReference type="InterPro" id="IPR017871">
    <property type="entry name" value="ABC_transporter-like_CS"/>
</dbReference>
<name>A0A927ILR1_9BURK</name>
<dbReference type="SMART" id="SM00382">
    <property type="entry name" value="AAA"/>
    <property type="match status" value="1"/>
</dbReference>